<feature type="transmembrane region" description="Helical" evidence="1">
    <location>
        <begin position="6"/>
        <end position="27"/>
    </location>
</feature>
<evidence type="ECO:0000313" key="2">
    <source>
        <dbReference type="EMBL" id="CAG8686203.1"/>
    </source>
</evidence>
<dbReference type="EMBL" id="CAJVPY010007814">
    <property type="protein sequence ID" value="CAG8686203.1"/>
    <property type="molecule type" value="Genomic_DNA"/>
</dbReference>
<organism evidence="2 3">
    <name type="scientific">Dentiscutata erythropus</name>
    <dbReference type="NCBI Taxonomy" id="1348616"/>
    <lineage>
        <taxon>Eukaryota</taxon>
        <taxon>Fungi</taxon>
        <taxon>Fungi incertae sedis</taxon>
        <taxon>Mucoromycota</taxon>
        <taxon>Glomeromycotina</taxon>
        <taxon>Glomeromycetes</taxon>
        <taxon>Diversisporales</taxon>
        <taxon>Gigasporaceae</taxon>
        <taxon>Dentiscutata</taxon>
    </lineage>
</organism>
<dbReference type="Proteomes" id="UP000789405">
    <property type="component" value="Unassembled WGS sequence"/>
</dbReference>
<sequence>GKSNWLEGALLIATFAIMALAFFFILISDEILTVGNIKQFEKIVETYPQNTVGIIVTLSQKRSSFNSSKRAKSTKSSASILFTSVNEMATDIPAYFLLKDYQFDYQHKLIENFENFEKRIIIMLIFLLLMMGYSAR</sequence>
<keyword evidence="1" id="KW-1133">Transmembrane helix</keyword>
<evidence type="ECO:0000313" key="3">
    <source>
        <dbReference type="Proteomes" id="UP000789405"/>
    </source>
</evidence>
<keyword evidence="3" id="KW-1185">Reference proteome</keyword>
<keyword evidence="1" id="KW-0472">Membrane</keyword>
<name>A0A9N9ENW9_9GLOM</name>
<proteinExistence type="predicted"/>
<reference evidence="2" key="1">
    <citation type="submission" date="2021-06" db="EMBL/GenBank/DDBJ databases">
        <authorList>
            <person name="Kallberg Y."/>
            <person name="Tangrot J."/>
            <person name="Rosling A."/>
        </authorList>
    </citation>
    <scope>NUCLEOTIDE SEQUENCE</scope>
    <source>
        <strain evidence="2">MA453B</strain>
    </source>
</reference>
<feature type="transmembrane region" description="Helical" evidence="1">
    <location>
        <begin position="118"/>
        <end position="135"/>
    </location>
</feature>
<gene>
    <name evidence="2" type="ORF">DERYTH_LOCUS12125</name>
</gene>
<feature type="non-terminal residue" evidence="2">
    <location>
        <position position="136"/>
    </location>
</feature>
<dbReference type="AlphaFoldDB" id="A0A9N9ENW9"/>
<protein>
    <submittedName>
        <fullName evidence="2">25852_t:CDS:1</fullName>
    </submittedName>
</protein>
<accession>A0A9N9ENW9</accession>
<evidence type="ECO:0000256" key="1">
    <source>
        <dbReference type="SAM" id="Phobius"/>
    </source>
</evidence>
<comment type="caution">
    <text evidence="2">The sequence shown here is derived from an EMBL/GenBank/DDBJ whole genome shotgun (WGS) entry which is preliminary data.</text>
</comment>
<keyword evidence="1" id="KW-0812">Transmembrane</keyword>
<dbReference type="OrthoDB" id="2442282at2759"/>